<comment type="caution">
    <text evidence="2">The sequence shown here is derived from an EMBL/GenBank/DDBJ whole genome shotgun (WGS) entry which is preliminary data.</text>
</comment>
<dbReference type="OrthoDB" id="8192658at2759"/>
<feature type="compositionally biased region" description="Polar residues" evidence="1">
    <location>
        <begin position="195"/>
        <end position="207"/>
    </location>
</feature>
<protein>
    <submittedName>
        <fullName evidence="2">Uncharacterized protein</fullName>
    </submittedName>
</protein>
<evidence type="ECO:0000256" key="1">
    <source>
        <dbReference type="SAM" id="MobiDB-lite"/>
    </source>
</evidence>
<accession>A0A4C1TAJ9</accession>
<evidence type="ECO:0000313" key="3">
    <source>
        <dbReference type="Proteomes" id="UP000299102"/>
    </source>
</evidence>
<evidence type="ECO:0000313" key="2">
    <source>
        <dbReference type="EMBL" id="GBP11533.1"/>
    </source>
</evidence>
<feature type="region of interest" description="Disordered" evidence="1">
    <location>
        <begin position="49"/>
        <end position="72"/>
    </location>
</feature>
<dbReference type="EMBL" id="BGZK01004905">
    <property type="protein sequence ID" value="GBP11533.1"/>
    <property type="molecule type" value="Genomic_DNA"/>
</dbReference>
<feature type="compositionally biased region" description="Polar residues" evidence="1">
    <location>
        <begin position="250"/>
        <end position="267"/>
    </location>
</feature>
<organism evidence="2 3">
    <name type="scientific">Eumeta variegata</name>
    <name type="common">Bagworm moth</name>
    <name type="synonym">Eumeta japonica</name>
    <dbReference type="NCBI Taxonomy" id="151549"/>
    <lineage>
        <taxon>Eukaryota</taxon>
        <taxon>Metazoa</taxon>
        <taxon>Ecdysozoa</taxon>
        <taxon>Arthropoda</taxon>
        <taxon>Hexapoda</taxon>
        <taxon>Insecta</taxon>
        <taxon>Pterygota</taxon>
        <taxon>Neoptera</taxon>
        <taxon>Endopterygota</taxon>
        <taxon>Lepidoptera</taxon>
        <taxon>Glossata</taxon>
        <taxon>Ditrysia</taxon>
        <taxon>Tineoidea</taxon>
        <taxon>Psychidae</taxon>
        <taxon>Oiketicinae</taxon>
        <taxon>Eumeta</taxon>
    </lineage>
</organism>
<proteinExistence type="predicted"/>
<keyword evidence="3" id="KW-1185">Reference proteome</keyword>
<sequence>MLRRIRKCLAGVLPPPSVTIPQLDLVGAVLSKKNDIFNFINDIKNDSTKQIDCSSTSASSSARSHSLLRPSHSLEETKNMPWRDILSVRQHGLCYNLNRASESNEYLSLAVMERFIGAETASTYTNSPSSAKKRSTRLKKIKSRRKATPKRMTPASKKKNRKASSASAKKRLNVATEILKTGPSRESSKRALFQSPCQTKNCRTQTATHETRTSNSSSSSYFAPSTTTQLDVLLKRKRNQCDDYDDVDTSELTTQSSKLLKSNDSTGLTPRALKIKSESFCIGAGSSRKYKQQQQQLLCASSSSITNSNTSLYSTSSSSSNSQQQLARTSSVSSLLGSKLQKSYSESMAATNSLTENQRKTIVGSFAGLAREKNYHQT</sequence>
<feature type="region of interest" description="Disordered" evidence="1">
    <location>
        <begin position="122"/>
        <end position="223"/>
    </location>
</feature>
<feature type="compositionally biased region" description="Low complexity" evidence="1">
    <location>
        <begin position="213"/>
        <end position="223"/>
    </location>
</feature>
<feature type="compositionally biased region" description="Low complexity" evidence="1">
    <location>
        <begin position="54"/>
        <end position="71"/>
    </location>
</feature>
<feature type="compositionally biased region" description="Basic residues" evidence="1">
    <location>
        <begin position="131"/>
        <end position="149"/>
    </location>
</feature>
<name>A0A4C1TAJ9_EUMVA</name>
<dbReference type="Proteomes" id="UP000299102">
    <property type="component" value="Unassembled WGS sequence"/>
</dbReference>
<gene>
    <name evidence="2" type="ORF">EVAR_101359_1</name>
</gene>
<feature type="region of interest" description="Disordered" evidence="1">
    <location>
        <begin position="243"/>
        <end position="267"/>
    </location>
</feature>
<reference evidence="2 3" key="1">
    <citation type="journal article" date="2019" name="Commun. Biol.">
        <title>The bagworm genome reveals a unique fibroin gene that provides high tensile strength.</title>
        <authorList>
            <person name="Kono N."/>
            <person name="Nakamura H."/>
            <person name="Ohtoshi R."/>
            <person name="Tomita M."/>
            <person name="Numata K."/>
            <person name="Arakawa K."/>
        </authorList>
    </citation>
    <scope>NUCLEOTIDE SEQUENCE [LARGE SCALE GENOMIC DNA]</scope>
</reference>
<dbReference type="AlphaFoldDB" id="A0A4C1TAJ9"/>
<feature type="compositionally biased region" description="Basic residues" evidence="1">
    <location>
        <begin position="156"/>
        <end position="172"/>
    </location>
</feature>